<dbReference type="Proteomes" id="UP000066376">
    <property type="component" value="Chromosome"/>
</dbReference>
<reference evidence="3 5" key="1">
    <citation type="journal article" date="2016" name="Genome Announc.">
        <title>Draft Genome Sequence of the Rumen Methanogen Methanobrevibacter olleyae YLM1.</title>
        <authorList>
            <person name="Kelly W.J."/>
            <person name="Li D."/>
            <person name="Lambie S.C."/>
            <person name="Cox F."/>
            <person name="Attwood G.T."/>
            <person name="Altermann E."/>
            <person name="Leahy S.C."/>
        </authorList>
    </citation>
    <scope>NUCLEOTIDE SEQUENCE [LARGE SCALE GENOMIC DNA]</scope>
    <source>
        <strain evidence="3 5">YLM1</strain>
    </source>
</reference>
<evidence type="ECO:0000256" key="1">
    <source>
        <dbReference type="SAM" id="MobiDB-lite"/>
    </source>
</evidence>
<feature type="transmembrane region" description="Helical" evidence="2">
    <location>
        <begin position="6"/>
        <end position="25"/>
    </location>
</feature>
<keyword evidence="2" id="KW-0472">Membrane</keyword>
<dbReference type="PATRIC" id="fig|294671.3.peg.82"/>
<gene>
    <name evidence="4" type="ORF">SAMN02910297_00369</name>
    <name evidence="3" type="ORF">YLM1_0083</name>
</gene>
<reference evidence="5" key="2">
    <citation type="submission" date="2016-02" db="EMBL/GenBank/DDBJ databases">
        <title>The draft genome sequence of the rumen methanogen Methanobrevibacter olleyae YLM1.</title>
        <authorList>
            <consortium name="New Zealand Agricultural Greenhouse Gas Research Centre/Pastoral Greenhouse Gas Research Consortium"/>
            <person name="Kelly W.J."/>
            <person name="Li D."/>
            <person name="Lambie S.C."/>
            <person name="Attwood G.T."/>
            <person name="Altermann E."/>
            <person name="Leahy S.C."/>
        </authorList>
    </citation>
    <scope>NUCLEOTIDE SEQUENCE [LARGE SCALE GENOMIC DNA]</scope>
    <source>
        <strain evidence="5">YLM1</strain>
    </source>
</reference>
<evidence type="ECO:0008006" key="7">
    <source>
        <dbReference type="Google" id="ProtNLM"/>
    </source>
</evidence>
<dbReference type="RefSeq" id="WP_143743936.1">
    <property type="nucleotide sequence ID" value="NZ_CP014265.1"/>
</dbReference>
<reference evidence="6" key="4">
    <citation type="submission" date="2016-10" db="EMBL/GenBank/DDBJ databases">
        <authorList>
            <person name="Varghese N."/>
        </authorList>
    </citation>
    <scope>NUCLEOTIDE SEQUENCE [LARGE SCALE GENOMIC DNA]</scope>
    <source>
        <strain evidence="6">DSM 16632</strain>
    </source>
</reference>
<proteinExistence type="predicted"/>
<dbReference type="STRING" id="294671.YLM1_0083"/>
<keyword evidence="2" id="KW-0812">Transmembrane</keyword>
<dbReference type="KEGG" id="mol:YLM1_0083"/>
<organism evidence="3 5">
    <name type="scientific">Methanobrevibacter olleyae</name>
    <dbReference type="NCBI Taxonomy" id="294671"/>
    <lineage>
        <taxon>Archaea</taxon>
        <taxon>Methanobacteriati</taxon>
        <taxon>Methanobacteriota</taxon>
        <taxon>Methanomada group</taxon>
        <taxon>Methanobacteria</taxon>
        <taxon>Methanobacteriales</taxon>
        <taxon>Methanobacteriaceae</taxon>
        <taxon>Methanobrevibacter</taxon>
    </lineage>
</organism>
<evidence type="ECO:0000313" key="4">
    <source>
        <dbReference type="EMBL" id="SFL26317.1"/>
    </source>
</evidence>
<accession>A0A126QWV6</accession>
<dbReference type="OrthoDB" id="387138at2157"/>
<evidence type="ECO:0000256" key="2">
    <source>
        <dbReference type="SAM" id="Phobius"/>
    </source>
</evidence>
<name>A0A126QWV6_METOL</name>
<evidence type="ECO:0000313" key="3">
    <source>
        <dbReference type="EMBL" id="AMK14643.1"/>
    </source>
</evidence>
<dbReference type="AlphaFoldDB" id="A0A126QWV6"/>
<sequence length="229" mass="26812">MNFNLFLIILIVLIIILCITLYNGLKILLTVKKEESIVKYELKLTMLKISIFKRTGFKGKDNLADDENKDLEENPKEKNKEKDNKEEDKEKDTEEDETTEEKGLKERYEEFKPIFKKLKKSKKELKKFLKDILKAIDLKKLEGNLIIGLNNHTNTIKIASWIWSIGAIVNTTSRPTLLTVDPKFREEIIDFEGKVELKINLLKLIYYSLILLTKKNIRELIKELIDIGK</sequence>
<feature type="region of interest" description="Disordered" evidence="1">
    <location>
        <begin position="64"/>
        <end position="102"/>
    </location>
</feature>
<evidence type="ECO:0000313" key="5">
    <source>
        <dbReference type="Proteomes" id="UP000066376"/>
    </source>
</evidence>
<feature type="compositionally biased region" description="Basic and acidic residues" evidence="1">
    <location>
        <begin position="71"/>
        <end position="92"/>
    </location>
</feature>
<dbReference type="EMBL" id="CP014265">
    <property type="protein sequence ID" value="AMK14643.1"/>
    <property type="molecule type" value="Genomic_DNA"/>
</dbReference>
<dbReference type="GeneID" id="28488381"/>
<evidence type="ECO:0000313" key="6">
    <source>
        <dbReference type="Proteomes" id="UP000183442"/>
    </source>
</evidence>
<keyword evidence="2" id="KW-1133">Transmembrane helix</keyword>
<dbReference type="Proteomes" id="UP000183442">
    <property type="component" value="Unassembled WGS sequence"/>
</dbReference>
<keyword evidence="5" id="KW-1185">Reference proteome</keyword>
<protein>
    <recommendedName>
        <fullName evidence="7">DUF2953 domain-containing protein</fullName>
    </recommendedName>
</protein>
<reference evidence="4" key="3">
    <citation type="submission" date="2016-10" db="EMBL/GenBank/DDBJ databases">
        <authorList>
            <person name="de Groot N.N."/>
        </authorList>
    </citation>
    <scope>NUCLEOTIDE SEQUENCE [LARGE SCALE GENOMIC DNA]</scope>
    <source>
        <strain evidence="4">DSM 16632</strain>
    </source>
</reference>
<dbReference type="EMBL" id="FOTL01000004">
    <property type="protein sequence ID" value="SFL26317.1"/>
    <property type="molecule type" value="Genomic_DNA"/>
</dbReference>